<gene>
    <name evidence="1" type="ORF">BIW11_10204</name>
</gene>
<name>A0A1V9XH79_9ACAR</name>
<dbReference type="AlphaFoldDB" id="A0A1V9XH79"/>
<organism evidence="1 2">
    <name type="scientific">Tropilaelaps mercedesae</name>
    <dbReference type="NCBI Taxonomy" id="418985"/>
    <lineage>
        <taxon>Eukaryota</taxon>
        <taxon>Metazoa</taxon>
        <taxon>Ecdysozoa</taxon>
        <taxon>Arthropoda</taxon>
        <taxon>Chelicerata</taxon>
        <taxon>Arachnida</taxon>
        <taxon>Acari</taxon>
        <taxon>Parasitiformes</taxon>
        <taxon>Mesostigmata</taxon>
        <taxon>Gamasina</taxon>
        <taxon>Dermanyssoidea</taxon>
        <taxon>Laelapidae</taxon>
        <taxon>Tropilaelaps</taxon>
    </lineage>
</organism>
<dbReference type="Proteomes" id="UP000192247">
    <property type="component" value="Unassembled WGS sequence"/>
</dbReference>
<keyword evidence="2" id="KW-1185">Reference proteome</keyword>
<accession>A0A1V9XH79</accession>
<evidence type="ECO:0000313" key="2">
    <source>
        <dbReference type="Proteomes" id="UP000192247"/>
    </source>
</evidence>
<reference evidence="1 2" key="1">
    <citation type="journal article" date="2017" name="Gigascience">
        <title>Draft genome of the honey bee ectoparasitic mite, Tropilaelaps mercedesae, is shaped by the parasitic life history.</title>
        <authorList>
            <person name="Dong X."/>
            <person name="Armstrong S.D."/>
            <person name="Xia D."/>
            <person name="Makepeace B.L."/>
            <person name="Darby A.C."/>
            <person name="Kadowaki T."/>
        </authorList>
    </citation>
    <scope>NUCLEOTIDE SEQUENCE [LARGE SCALE GENOMIC DNA]</scope>
    <source>
        <strain evidence="1">Wuxi-XJTLU</strain>
    </source>
</reference>
<comment type="caution">
    <text evidence="1">The sequence shown here is derived from an EMBL/GenBank/DDBJ whole genome shotgun (WGS) entry which is preliminary data.</text>
</comment>
<protein>
    <submittedName>
        <fullName evidence="1">Uncharacterized protein</fullName>
    </submittedName>
</protein>
<proteinExistence type="predicted"/>
<dbReference type="EMBL" id="MNPL01011176">
    <property type="protein sequence ID" value="OQR72722.1"/>
    <property type="molecule type" value="Genomic_DNA"/>
</dbReference>
<sequence>MFRRRLIWPLTNAAAYEALRYFSDIFDLFSDEVKQFTICLATVMLKCPVIEQIPVRPCHVMSASKA</sequence>
<evidence type="ECO:0000313" key="1">
    <source>
        <dbReference type="EMBL" id="OQR72722.1"/>
    </source>
</evidence>
<dbReference type="InParanoid" id="A0A1V9XH79"/>